<evidence type="ECO:0000313" key="3">
    <source>
        <dbReference type="EMBL" id="MDH0123884.1"/>
    </source>
</evidence>
<reference evidence="3" key="1">
    <citation type="submission" date="2022-09" db="EMBL/GenBank/DDBJ databases">
        <title>Intensive care unit water sources are persistently colonized with multi-drug resistant bacteria and are the site of extensive horizontal gene transfer of antibiotic resistance genes.</title>
        <authorList>
            <person name="Diorio-Toth L."/>
        </authorList>
    </citation>
    <scope>NUCLEOTIDE SEQUENCE</scope>
    <source>
        <strain evidence="3">GD04153</strain>
    </source>
</reference>
<comment type="caution">
    <text evidence="3">The sequence shown here is derived from an EMBL/GenBank/DDBJ whole genome shotgun (WGS) entry which is preliminary data.</text>
</comment>
<dbReference type="PROSITE" id="PS50943">
    <property type="entry name" value="HTH_CROC1"/>
    <property type="match status" value="1"/>
</dbReference>
<dbReference type="InterPro" id="IPR001387">
    <property type="entry name" value="Cro/C1-type_HTH"/>
</dbReference>
<dbReference type="CDD" id="cd00093">
    <property type="entry name" value="HTH_XRE"/>
    <property type="match status" value="1"/>
</dbReference>
<name>A0AA42GWU8_9HYPH</name>
<dbReference type="GO" id="GO:0003677">
    <property type="term" value="F:DNA binding"/>
    <property type="evidence" value="ECO:0007669"/>
    <property type="project" value="UniProtKB-KW"/>
</dbReference>
<proteinExistence type="predicted"/>
<dbReference type="Gene3D" id="1.10.260.40">
    <property type="entry name" value="lambda repressor-like DNA-binding domains"/>
    <property type="match status" value="1"/>
</dbReference>
<dbReference type="InterPro" id="IPR050807">
    <property type="entry name" value="TransReg_Diox_bact_type"/>
</dbReference>
<evidence type="ECO:0000256" key="1">
    <source>
        <dbReference type="ARBA" id="ARBA00023125"/>
    </source>
</evidence>
<sequence>MDLKEVMARNLRRARHEKNLTQEELAGRAGLSMRYVGAIERGDVSASVTVLGQIADALEIEPGELLKKVGAPNIRPITGPNVAG</sequence>
<evidence type="ECO:0000259" key="2">
    <source>
        <dbReference type="PROSITE" id="PS50943"/>
    </source>
</evidence>
<feature type="domain" description="HTH cro/C1-type" evidence="2">
    <location>
        <begin position="11"/>
        <end position="65"/>
    </location>
</feature>
<keyword evidence="1" id="KW-0238">DNA-binding</keyword>
<dbReference type="SUPFAM" id="SSF47413">
    <property type="entry name" value="lambda repressor-like DNA-binding domains"/>
    <property type="match status" value="1"/>
</dbReference>
<dbReference type="PANTHER" id="PTHR46797">
    <property type="entry name" value="HTH-TYPE TRANSCRIPTIONAL REGULATOR"/>
    <property type="match status" value="1"/>
</dbReference>
<accession>A0AA42GWU8</accession>
<dbReference type="PANTHER" id="PTHR46797:SF1">
    <property type="entry name" value="METHYLPHOSPHONATE SYNTHASE"/>
    <property type="match status" value="1"/>
</dbReference>
<dbReference type="EMBL" id="JAODYY010000003">
    <property type="protein sequence ID" value="MDH0123884.1"/>
    <property type="molecule type" value="Genomic_DNA"/>
</dbReference>
<dbReference type="SMART" id="SM00530">
    <property type="entry name" value="HTH_XRE"/>
    <property type="match status" value="1"/>
</dbReference>
<dbReference type="InterPro" id="IPR010982">
    <property type="entry name" value="Lambda_DNA-bd_dom_sf"/>
</dbReference>
<dbReference type="Pfam" id="PF01381">
    <property type="entry name" value="HTH_3"/>
    <property type="match status" value="1"/>
</dbReference>
<dbReference type="GO" id="GO:0003700">
    <property type="term" value="F:DNA-binding transcription factor activity"/>
    <property type="evidence" value="ECO:0007669"/>
    <property type="project" value="TreeGrafter"/>
</dbReference>
<protein>
    <submittedName>
        <fullName evidence="3">Helix-turn-helix transcriptional regulator</fullName>
    </submittedName>
</protein>
<evidence type="ECO:0000313" key="4">
    <source>
        <dbReference type="Proteomes" id="UP001158087"/>
    </source>
</evidence>
<organism evidence="3 4">
    <name type="scientific">Brucella intermedia GD04153</name>
    <dbReference type="NCBI Taxonomy" id="2975438"/>
    <lineage>
        <taxon>Bacteria</taxon>
        <taxon>Pseudomonadati</taxon>
        <taxon>Pseudomonadota</taxon>
        <taxon>Alphaproteobacteria</taxon>
        <taxon>Hyphomicrobiales</taxon>
        <taxon>Brucellaceae</taxon>
        <taxon>Brucella/Ochrobactrum group</taxon>
        <taxon>Brucella</taxon>
    </lineage>
</organism>
<dbReference type="AlphaFoldDB" id="A0AA42GWU8"/>
<dbReference type="Proteomes" id="UP001158087">
    <property type="component" value="Unassembled WGS sequence"/>
</dbReference>
<dbReference type="GO" id="GO:0005829">
    <property type="term" value="C:cytosol"/>
    <property type="evidence" value="ECO:0007669"/>
    <property type="project" value="TreeGrafter"/>
</dbReference>
<gene>
    <name evidence="3" type="ORF">N7376_07770</name>
</gene>